<reference evidence="12" key="10">
    <citation type="submission" date="2021-09" db="EMBL/GenBank/DDBJ databases">
        <authorList>
            <person name="Gilroy R."/>
        </authorList>
    </citation>
    <scope>NUCLEOTIDE SEQUENCE</scope>
    <source>
        <strain evidence="12">CHK189-29639</strain>
    </source>
</reference>
<dbReference type="EMBL" id="NBEY01000022">
    <property type="protein sequence ID" value="OQR25899.1"/>
    <property type="molecule type" value="Genomic_DNA"/>
</dbReference>
<evidence type="ECO:0000313" key="22">
    <source>
        <dbReference type="Proteomes" id="UP000029488"/>
    </source>
</evidence>
<reference evidence="18" key="7">
    <citation type="journal article" date="2018" name="BMC Genomics">
        <title>Whole genome sequencing and function prediction of 133 gut anaerobes isolated from chicken caecum in pure cultures.</title>
        <authorList>
            <person name="Medvecky M."/>
            <person name="Cejkova D."/>
            <person name="Polansky O."/>
            <person name="Karasova D."/>
            <person name="Kubasova T."/>
            <person name="Cizek A."/>
            <person name="Rychlik I."/>
        </authorList>
    </citation>
    <scope>NUCLEOTIDE SEQUENCE</scope>
    <source>
        <strain evidence="18">An84</strain>
    </source>
</reference>
<gene>
    <name evidence="9" type="primary">phoU</name>
    <name evidence="19" type="ORF">A8C52_06720</name>
    <name evidence="18" type="ORF">B5G36_09775</name>
    <name evidence="17" type="ORF">B6U37_02095</name>
    <name evidence="16" type="ORF">B6U56_01990</name>
    <name evidence="15" type="ORF">B6U60_01755</name>
    <name evidence="11" type="ORF">B7R82_07280</name>
    <name evidence="10" type="ORF">BHF65_00610</name>
    <name evidence="20" type="ORF">DBP89_09365</name>
    <name evidence="12" type="ORF">K8V06_05765</name>
    <name evidence="9" type="ORF">LSJ_0408</name>
    <name evidence="13" type="ORF">PV940_09115</name>
    <name evidence="21" type="ORF">QFE45_02110</name>
    <name evidence="14" type="ORF">QYC35_06490</name>
</gene>
<evidence type="ECO:0000313" key="21">
    <source>
        <dbReference type="EMBL" id="WII28934.1"/>
    </source>
</evidence>
<evidence type="ECO:0000313" key="14">
    <source>
        <dbReference type="EMBL" id="MDN4833862.1"/>
    </source>
</evidence>
<reference evidence="20 30" key="8">
    <citation type="journal article" date="2018" name="Genome Announc.">
        <title>Fifty-Six Draft Genome Sequences of 10 Lactobacillus Species from 22 Commercial Dietary Supplements.</title>
        <authorList>
            <person name="Gangiredla J."/>
            <person name="Barnaba T.J."/>
            <person name="Mammel M.K."/>
            <person name="Lacher D.W."/>
            <person name="Elkins C.A."/>
            <person name="Lampel K.A."/>
            <person name="Whitehouse C.A."/>
            <person name="Tartera C."/>
        </authorList>
    </citation>
    <scope>NUCLEOTIDE SEQUENCE [LARGE SCALE GENOMIC DNA]</scope>
    <source>
        <strain evidence="20 30">DS11_12</strain>
    </source>
</reference>
<dbReference type="GO" id="GO:0005737">
    <property type="term" value="C:cytoplasm"/>
    <property type="evidence" value="ECO:0007669"/>
    <property type="project" value="UniProtKB-SubCell"/>
</dbReference>
<comment type="subcellular location">
    <subcellularLocation>
        <location evidence="1 7">Cytoplasm</location>
    </subcellularLocation>
</comment>
<evidence type="ECO:0000256" key="7">
    <source>
        <dbReference type="PIRNR" id="PIRNR003107"/>
    </source>
</evidence>
<feature type="domain" description="PhoU" evidence="8">
    <location>
        <begin position="17"/>
        <end position="104"/>
    </location>
</feature>
<evidence type="ECO:0000313" key="18">
    <source>
        <dbReference type="EMBL" id="OUN16820.1"/>
    </source>
</evidence>
<dbReference type="Proteomes" id="UP000196255">
    <property type="component" value="Unassembled WGS sequence"/>
</dbReference>
<sequence>MNRKFLGQLKIVHQDFIEMGLEAAEAIKLATEAFENHDLELANKVIEHDEVINNLEIKLEKKTSQLIALQQPVATNLRKVIAILKASSDVERIGDHAVDVAKAVRNINVKRRNVEIESLIREVSEQTQENLVKIVSMFAKFDEKGAVEIAKKNQEKREKINEIRKLSINAIKEDANFAEEGIDYLSIIAHIKRINDYITNLAEWIVYEEEGKITELTF</sequence>
<dbReference type="EMBL" id="LXZO01000082">
    <property type="protein sequence ID" value="PAY47103.1"/>
    <property type="molecule type" value="Genomic_DNA"/>
</dbReference>
<dbReference type="EMBL" id="CP007646">
    <property type="protein sequence ID" value="AIR10130.1"/>
    <property type="molecule type" value="Genomic_DNA"/>
</dbReference>
<dbReference type="Proteomes" id="UP000218139">
    <property type="component" value="Unassembled WGS sequence"/>
</dbReference>
<dbReference type="PANTHER" id="PTHR42930">
    <property type="entry name" value="PHOSPHATE-SPECIFIC TRANSPORT SYSTEM ACCESSORY PROTEIN PHOU"/>
    <property type="match status" value="1"/>
</dbReference>
<dbReference type="SUPFAM" id="SSF109755">
    <property type="entry name" value="PhoU-like"/>
    <property type="match status" value="1"/>
</dbReference>
<reference evidence="28" key="6">
    <citation type="submission" date="2017-04" db="EMBL/GenBank/DDBJ databases">
        <title>Function of individual gut microbiota members based on whole genome sequencing of pure cultures obtained from chicken caecum.</title>
        <authorList>
            <person name="Medvecky M."/>
            <person name="Cejkova D."/>
            <person name="Polansky O."/>
            <person name="Karasova D."/>
            <person name="Kubasova T."/>
            <person name="Cizek A."/>
            <person name="Rychlik I."/>
        </authorList>
    </citation>
    <scope>NUCLEOTIDE SEQUENCE [LARGE SCALE GENOMIC DNA]</scope>
    <source>
        <strain evidence="28">An84</strain>
    </source>
</reference>
<evidence type="ECO:0000313" key="11">
    <source>
        <dbReference type="EMBL" id="ARU19781.1"/>
    </source>
</evidence>
<organism evidence="9 22">
    <name type="scientific">Ligilactobacillus salivarius</name>
    <dbReference type="NCBI Taxonomy" id="1624"/>
    <lineage>
        <taxon>Bacteria</taxon>
        <taxon>Bacillati</taxon>
        <taxon>Bacillota</taxon>
        <taxon>Bacilli</taxon>
        <taxon>Lactobacillales</taxon>
        <taxon>Lactobacillaceae</taxon>
        <taxon>Ligilactobacillus</taxon>
    </lineage>
</organism>
<evidence type="ECO:0000313" key="10">
    <source>
        <dbReference type="EMBL" id="AOO72842.1"/>
    </source>
</evidence>
<keyword evidence="4 7" id="KW-0813">Transport</keyword>
<reference evidence="10 23" key="3">
    <citation type="submission" date="2016-09" db="EMBL/GenBank/DDBJ databases">
        <title>Complete Genome Sequence of Lactobacillus salivarius Jin.</title>
        <authorList>
            <person name="Jin N."/>
            <person name="Li C."/>
            <person name="Wang M."/>
            <person name="Ren D."/>
            <person name="Di Y."/>
            <person name="Pan R."/>
            <person name="Du S."/>
            <person name="Lu H."/>
            <person name="Li X."/>
            <person name="Tian M."/>
        </authorList>
    </citation>
    <scope>NUCLEOTIDE SEQUENCE [LARGE SCALE GENOMIC DNA]</scope>
    <source>
        <strain evidence="10 23">CICC 23174</strain>
    </source>
</reference>
<feature type="domain" description="PhoU" evidence="8">
    <location>
        <begin position="120"/>
        <end position="205"/>
    </location>
</feature>
<evidence type="ECO:0000256" key="2">
    <source>
        <dbReference type="ARBA" id="ARBA00008107"/>
    </source>
</evidence>
<evidence type="ECO:0000313" key="17">
    <source>
        <dbReference type="EMBL" id="OQR25899.1"/>
    </source>
</evidence>
<name>A0A089QBJ0_9LACO</name>
<dbReference type="GeneID" id="89465103"/>
<evidence type="ECO:0000313" key="26">
    <source>
        <dbReference type="Proteomes" id="UP000192638"/>
    </source>
</evidence>
<reference evidence="12" key="9">
    <citation type="journal article" date="2021" name="PeerJ">
        <title>Extensive microbial diversity within the chicken gut microbiome revealed by metagenomics and culture.</title>
        <authorList>
            <person name="Gilroy R."/>
            <person name="Ravi A."/>
            <person name="Getino M."/>
            <person name="Pursley I."/>
            <person name="Horton D.L."/>
            <person name="Alikhan N.F."/>
            <person name="Baker D."/>
            <person name="Gharbi K."/>
            <person name="Hall N."/>
            <person name="Watson M."/>
            <person name="Adriaenssens E.M."/>
            <person name="Foster-Nyarko E."/>
            <person name="Jarju S."/>
            <person name="Secka A."/>
            <person name="Antonio M."/>
            <person name="Oren A."/>
            <person name="Chaudhuri R.R."/>
            <person name="La Ragione R."/>
            <person name="Hildebrand F."/>
            <person name="Pallen M.J."/>
        </authorList>
    </citation>
    <scope>NUCLEOTIDE SEQUENCE</scope>
    <source>
        <strain evidence="12">CHK189-29639</strain>
    </source>
</reference>
<dbReference type="Proteomes" id="UP000029488">
    <property type="component" value="Chromosome"/>
</dbReference>
<reference evidence="13" key="11">
    <citation type="submission" date="2023-02" db="EMBL/GenBank/DDBJ databases">
        <title>Draft Whole-Genome Sequences of competitive exclusion Lactobacillus salivarius strains for Poultry.</title>
        <authorList>
            <person name="Ma L.M."/>
            <person name="Lopez-Guerra N."/>
            <person name="Zhang G."/>
        </authorList>
    </citation>
    <scope>NUCLEOTIDE SEQUENCE</scope>
    <source>
        <strain evidence="13">Salm-9</strain>
    </source>
</reference>
<reference evidence="11 27" key="5">
    <citation type="submission" date="2017-04" db="EMBL/GenBank/DDBJ databases">
        <title>Complete genome sequence of Lactobacillus salivarius ZLS006, a probiotic strain isolated from healthy piglet.</title>
        <authorList>
            <person name="Zhang D."/>
        </authorList>
    </citation>
    <scope>NUCLEOTIDE SEQUENCE [LARGE SCALE GENOMIC DNA]</scope>
    <source>
        <strain evidence="11 27">ZLS006</strain>
    </source>
</reference>
<dbReference type="InterPro" id="IPR028366">
    <property type="entry name" value="PhoU"/>
</dbReference>
<evidence type="ECO:0000256" key="1">
    <source>
        <dbReference type="ARBA" id="ARBA00004496"/>
    </source>
</evidence>
<evidence type="ECO:0000313" key="15">
    <source>
        <dbReference type="EMBL" id="OQQ85879.1"/>
    </source>
</evidence>
<evidence type="ECO:0000313" key="13">
    <source>
        <dbReference type="EMBL" id="MDF4187168.1"/>
    </source>
</evidence>
<dbReference type="Proteomes" id="UP000244552">
    <property type="component" value="Unassembled WGS sequence"/>
</dbReference>
<dbReference type="EMBL" id="NFHF01000034">
    <property type="protein sequence ID" value="OUN16820.1"/>
    <property type="molecule type" value="Genomic_DNA"/>
</dbReference>
<dbReference type="EMBL" id="NBEB01000026">
    <property type="protein sequence ID" value="OQQ85879.1"/>
    <property type="molecule type" value="Genomic_DNA"/>
</dbReference>
<evidence type="ECO:0000259" key="8">
    <source>
        <dbReference type="Pfam" id="PF01895"/>
    </source>
</evidence>
<evidence type="ECO:0000313" key="28">
    <source>
        <dbReference type="Proteomes" id="UP000196255"/>
    </source>
</evidence>
<dbReference type="GO" id="GO:0030643">
    <property type="term" value="P:intracellular phosphate ion homeostasis"/>
    <property type="evidence" value="ECO:0007669"/>
    <property type="project" value="InterPro"/>
</dbReference>
<evidence type="ECO:0000313" key="23">
    <source>
        <dbReference type="Proteomes" id="UP000094723"/>
    </source>
</evidence>
<dbReference type="PANTHER" id="PTHR42930:SF3">
    <property type="entry name" value="PHOSPHATE-SPECIFIC TRANSPORT SYSTEM ACCESSORY PROTEIN PHOU"/>
    <property type="match status" value="1"/>
</dbReference>
<evidence type="ECO:0000256" key="4">
    <source>
        <dbReference type="ARBA" id="ARBA00022448"/>
    </source>
</evidence>
<evidence type="ECO:0000313" key="20">
    <source>
        <dbReference type="EMBL" id="PTR94488.1"/>
    </source>
</evidence>
<dbReference type="Proteomes" id="UP001213566">
    <property type="component" value="Unassembled WGS sequence"/>
</dbReference>
<comment type="similarity">
    <text evidence="2 7">Belongs to the PhoU family.</text>
</comment>
<dbReference type="Proteomes" id="UP001231316">
    <property type="component" value="Chromosome"/>
</dbReference>
<dbReference type="EMBL" id="NBEF01000012">
    <property type="protein sequence ID" value="OQQ91647.1"/>
    <property type="molecule type" value="Genomic_DNA"/>
</dbReference>
<protein>
    <recommendedName>
        <fullName evidence="7">Phosphate-specific transport system accessory protein PhoU</fullName>
    </recommendedName>
</protein>
<comment type="subunit">
    <text evidence="3 7">Homodimer.</text>
</comment>
<evidence type="ECO:0000256" key="6">
    <source>
        <dbReference type="ARBA" id="ARBA00022592"/>
    </source>
</evidence>
<dbReference type="InterPro" id="IPR038078">
    <property type="entry name" value="PhoU-like_sf"/>
</dbReference>
<evidence type="ECO:0000313" key="30">
    <source>
        <dbReference type="Proteomes" id="UP000244552"/>
    </source>
</evidence>
<evidence type="ECO:0000313" key="25">
    <source>
        <dbReference type="Proteomes" id="UP000192575"/>
    </source>
</evidence>
<dbReference type="GO" id="GO:0045936">
    <property type="term" value="P:negative regulation of phosphate metabolic process"/>
    <property type="evidence" value="ECO:0007669"/>
    <property type="project" value="InterPro"/>
</dbReference>
<comment type="function">
    <text evidence="7">Plays a role in the regulation of phosphate uptake.</text>
</comment>
<dbReference type="Proteomes" id="UP000759256">
    <property type="component" value="Unassembled WGS sequence"/>
</dbReference>
<dbReference type="AlphaFoldDB" id="A0A089QBJ0"/>
<evidence type="ECO:0000313" key="27">
    <source>
        <dbReference type="Proteomes" id="UP000195378"/>
    </source>
</evidence>
<dbReference type="Proteomes" id="UP000192353">
    <property type="component" value="Unassembled WGS sequence"/>
</dbReference>
<dbReference type="EMBL" id="CP123971">
    <property type="protein sequence ID" value="WII28934.1"/>
    <property type="molecule type" value="Genomic_DNA"/>
</dbReference>
<proteinExistence type="inferred from homology"/>
<evidence type="ECO:0000313" key="12">
    <source>
        <dbReference type="EMBL" id="HJG15629.1"/>
    </source>
</evidence>
<reference evidence="19 29" key="2">
    <citation type="submission" date="2016-05" db="EMBL/GenBank/DDBJ databases">
        <authorList>
            <person name="Lee J.-Y."/>
            <person name="Kim E.B."/>
            <person name="Choi Y.-J."/>
        </authorList>
    </citation>
    <scope>NUCLEOTIDE SEQUENCE [LARGE SCALE GENOMIC DNA]</scope>
    <source>
        <strain evidence="19 29">KLA006</strain>
    </source>
</reference>
<dbReference type="GO" id="GO:0006817">
    <property type="term" value="P:phosphate ion transport"/>
    <property type="evidence" value="ECO:0007669"/>
    <property type="project" value="UniProtKB-KW"/>
</dbReference>
<keyword evidence="6 7" id="KW-0592">Phosphate transport</keyword>
<dbReference type="Proteomes" id="UP000094723">
    <property type="component" value="Chromosome"/>
</dbReference>
<evidence type="ECO:0000313" key="29">
    <source>
        <dbReference type="Proteomes" id="UP000218139"/>
    </source>
</evidence>
<dbReference type="KEGG" id="lsj:LSJ_0408"/>
<dbReference type="FunFam" id="1.20.58.220:FF:000004">
    <property type="entry name" value="Phosphate-specific transport system accessory protein PhoU"/>
    <property type="match status" value="1"/>
</dbReference>
<dbReference type="EMBL" id="JARKHV010000016">
    <property type="protein sequence ID" value="MDF4187168.1"/>
    <property type="molecule type" value="Genomic_DNA"/>
</dbReference>
<dbReference type="Proteomes" id="UP000192575">
    <property type="component" value="Unassembled WGS sequence"/>
</dbReference>
<accession>A0A089QBJ0</accession>
<dbReference type="PIRSF" id="PIRSF003107">
    <property type="entry name" value="PhoU"/>
    <property type="match status" value="1"/>
</dbReference>
<evidence type="ECO:0000313" key="9">
    <source>
        <dbReference type="EMBL" id="AIR10130.1"/>
    </source>
</evidence>
<dbReference type="InterPro" id="IPR026022">
    <property type="entry name" value="PhoU_dom"/>
</dbReference>
<reference evidence="9 22" key="1">
    <citation type="journal article" date="2014" name="BMC Genomics">
        <title>Unusual genome complexity in Lactobacillus salivarius JCM1046.</title>
        <authorList>
            <person name="Raftis E.J."/>
            <person name="Forde B.M."/>
            <person name="Claesson M.J."/>
            <person name="O'Toole P.W."/>
        </authorList>
    </citation>
    <scope>NUCLEOTIDE SEQUENCE [LARGE SCALE GENOMIC DNA]</scope>
    <source>
        <strain evidence="9 22">JCM1046</strain>
    </source>
</reference>
<reference evidence="24 25" key="4">
    <citation type="submission" date="2017-03" db="EMBL/GenBank/DDBJ databases">
        <title>Phylogenomics and comparative genomics of Lactobacillus salivarius, a mammalian gut commensal.</title>
        <authorList>
            <person name="Harris H.M."/>
        </authorList>
    </citation>
    <scope>NUCLEOTIDE SEQUENCE [LARGE SCALE GENOMIC DNA]</scope>
    <source>
        <strain evidence="17 24">AH4231</strain>
        <strain evidence="16 25">JCM 1047</strain>
        <strain evidence="15 26">LMG 14477</strain>
    </source>
</reference>
<dbReference type="EMBL" id="CP017107">
    <property type="protein sequence ID" value="AOO72842.1"/>
    <property type="molecule type" value="Genomic_DNA"/>
</dbReference>
<keyword evidence="5 7" id="KW-0963">Cytoplasm</keyword>
<dbReference type="Gene3D" id="1.20.58.220">
    <property type="entry name" value="Phosphate transport system protein phou homolog 2, domain 2"/>
    <property type="match status" value="1"/>
</dbReference>
<reference evidence="21" key="12">
    <citation type="submission" date="2023-04" db="EMBL/GenBank/DDBJ databases">
        <title>Four porcine-derived lactic acid bacteria strains analyses and their evaluation as potential probiotics based on genomics.</title>
        <authorList>
            <person name="Niu D."/>
        </authorList>
    </citation>
    <scope>NUCLEOTIDE SEQUENCE</scope>
    <source>
        <strain evidence="21">ZSA5</strain>
    </source>
</reference>
<dbReference type="EMBL" id="QAGV01000016">
    <property type="protein sequence ID" value="PTR94488.1"/>
    <property type="molecule type" value="Genomic_DNA"/>
</dbReference>
<evidence type="ECO:0000256" key="3">
    <source>
        <dbReference type="ARBA" id="ARBA00011738"/>
    </source>
</evidence>
<reference evidence="14" key="13">
    <citation type="submission" date="2023-07" db="EMBL/GenBank/DDBJ databases">
        <title>Complete genome sequence of Ligilactobacillus salivarius SRCM217594 isolated from Gallus gallus domesticus feces.</title>
        <authorList>
            <person name="Yang H.-G."/>
            <person name="Ryu M.-S."/>
            <person name="Ha G.-S."/>
            <person name="Yang H.-J."/>
            <person name="Jeong D.-Y."/>
        </authorList>
    </citation>
    <scope>NUCLEOTIDE SEQUENCE</scope>
    <source>
        <strain evidence="14">SRCM217594</strain>
    </source>
</reference>
<dbReference type="Proteomes" id="UP000195378">
    <property type="component" value="Chromosome"/>
</dbReference>
<dbReference type="Pfam" id="PF01895">
    <property type="entry name" value="PhoU"/>
    <property type="match status" value="2"/>
</dbReference>
<dbReference type="RefSeq" id="WP_003701547.1">
    <property type="nucleotide sequence ID" value="NZ_CABMGV010000001.1"/>
</dbReference>
<evidence type="ECO:0000313" key="19">
    <source>
        <dbReference type="EMBL" id="PAY47103.1"/>
    </source>
</evidence>
<dbReference type="EMBL" id="CP020858">
    <property type="protein sequence ID" value="ARU19781.1"/>
    <property type="molecule type" value="Genomic_DNA"/>
</dbReference>
<evidence type="ECO:0000313" key="24">
    <source>
        <dbReference type="Proteomes" id="UP000192353"/>
    </source>
</evidence>
<dbReference type="EMBL" id="JAUIQT010000001">
    <property type="protein sequence ID" value="MDN4833862.1"/>
    <property type="molecule type" value="Genomic_DNA"/>
</dbReference>
<dbReference type="NCBIfam" id="TIGR02135">
    <property type="entry name" value="phoU_full"/>
    <property type="match status" value="1"/>
</dbReference>
<dbReference type="Proteomes" id="UP001174888">
    <property type="component" value="Unassembled WGS sequence"/>
</dbReference>
<dbReference type="Proteomes" id="UP000192638">
    <property type="component" value="Unassembled WGS sequence"/>
</dbReference>
<dbReference type="EMBL" id="DYVK01000056">
    <property type="protein sequence ID" value="HJG15629.1"/>
    <property type="molecule type" value="Genomic_DNA"/>
</dbReference>
<evidence type="ECO:0000256" key="5">
    <source>
        <dbReference type="ARBA" id="ARBA00022490"/>
    </source>
</evidence>
<evidence type="ECO:0000313" key="16">
    <source>
        <dbReference type="EMBL" id="OQQ91647.1"/>
    </source>
</evidence>